<protein>
    <submittedName>
        <fullName evidence="2">Uncharacterized protein</fullName>
    </submittedName>
</protein>
<gene>
    <name evidence="2" type="ORF">BAUCODRAFT_323318</name>
</gene>
<organism evidence="2 3">
    <name type="scientific">Baudoinia panamericana (strain UAMH 10762)</name>
    <name type="common">Angels' share fungus</name>
    <name type="synonym">Baudoinia compniacensis (strain UAMH 10762)</name>
    <dbReference type="NCBI Taxonomy" id="717646"/>
    <lineage>
        <taxon>Eukaryota</taxon>
        <taxon>Fungi</taxon>
        <taxon>Dikarya</taxon>
        <taxon>Ascomycota</taxon>
        <taxon>Pezizomycotina</taxon>
        <taxon>Dothideomycetes</taxon>
        <taxon>Dothideomycetidae</taxon>
        <taxon>Mycosphaerellales</taxon>
        <taxon>Teratosphaeriaceae</taxon>
        <taxon>Baudoinia</taxon>
    </lineage>
</organism>
<proteinExistence type="predicted"/>
<evidence type="ECO:0000313" key="2">
    <source>
        <dbReference type="EMBL" id="EMC91308.1"/>
    </source>
</evidence>
<keyword evidence="3" id="KW-1185">Reference proteome</keyword>
<feature type="compositionally biased region" description="Basic residues" evidence="1">
    <location>
        <begin position="10"/>
        <end position="20"/>
    </location>
</feature>
<accession>M2MJ55</accession>
<dbReference type="KEGG" id="bcom:BAUCODRAFT_323318"/>
<dbReference type="HOGENOM" id="CLU_2263257_0_0_1"/>
<name>M2MJ55_BAUPA</name>
<reference evidence="2 3" key="1">
    <citation type="journal article" date="2012" name="PLoS Pathog.">
        <title>Diverse lifestyles and strategies of plant pathogenesis encoded in the genomes of eighteen Dothideomycetes fungi.</title>
        <authorList>
            <person name="Ohm R.A."/>
            <person name="Feau N."/>
            <person name="Henrissat B."/>
            <person name="Schoch C.L."/>
            <person name="Horwitz B.A."/>
            <person name="Barry K.W."/>
            <person name="Condon B.J."/>
            <person name="Copeland A.C."/>
            <person name="Dhillon B."/>
            <person name="Glaser F."/>
            <person name="Hesse C.N."/>
            <person name="Kosti I."/>
            <person name="LaButti K."/>
            <person name="Lindquist E.A."/>
            <person name="Lucas S."/>
            <person name="Salamov A.A."/>
            <person name="Bradshaw R.E."/>
            <person name="Ciuffetti L."/>
            <person name="Hamelin R.C."/>
            <person name="Kema G.H.J."/>
            <person name="Lawrence C."/>
            <person name="Scott J.A."/>
            <person name="Spatafora J.W."/>
            <person name="Turgeon B.G."/>
            <person name="de Wit P.J.G.M."/>
            <person name="Zhong S."/>
            <person name="Goodwin S.B."/>
            <person name="Grigoriev I.V."/>
        </authorList>
    </citation>
    <scope>NUCLEOTIDE SEQUENCE [LARGE SCALE GENOMIC DNA]</scope>
    <source>
        <strain evidence="2 3">UAMH 10762</strain>
    </source>
</reference>
<evidence type="ECO:0000256" key="1">
    <source>
        <dbReference type="SAM" id="MobiDB-lite"/>
    </source>
</evidence>
<dbReference type="Proteomes" id="UP000011761">
    <property type="component" value="Unassembled WGS sequence"/>
</dbReference>
<sequence length="103" mass="11464">MSSHEERKSRLQAKRCGPRPRARLKDHVSALYTQLRSMAFLLPSLTLLRHAWETGASVRVLTYLDWSCEGRRGAVGIRCNIPGKTVCCGFLPGQANERVAAPT</sequence>
<dbReference type="AlphaFoldDB" id="M2MJ55"/>
<dbReference type="GeneID" id="19111746"/>
<evidence type="ECO:0000313" key="3">
    <source>
        <dbReference type="Proteomes" id="UP000011761"/>
    </source>
</evidence>
<dbReference type="RefSeq" id="XP_007681695.1">
    <property type="nucleotide sequence ID" value="XM_007683505.1"/>
</dbReference>
<feature type="region of interest" description="Disordered" evidence="1">
    <location>
        <begin position="1"/>
        <end position="20"/>
    </location>
</feature>
<dbReference type="EMBL" id="KB445564">
    <property type="protein sequence ID" value="EMC91308.1"/>
    <property type="molecule type" value="Genomic_DNA"/>
</dbReference>